<feature type="domain" description="YbaK/aminoacyl-tRNA synthetase-associated" evidence="1">
    <location>
        <begin position="23"/>
        <end position="143"/>
    </location>
</feature>
<proteinExistence type="predicted"/>
<sequence length="153" mass="17146">MTVLDKILKLLDEENIVYEKVEHEPVYTSEDAAKIRDTGLSMGAKALILFADNTPILVVVPGDKKLDFNLFKKLFSVKDLRMASREEVYKLTGLEVGSIPPIGKALNLPSYYSRDFEKKDQVAFNAAMHTVSIKMKAPDLLKLENPVIGDFSK</sequence>
<organism evidence="2 3">
    <name type="scientific">candidate division WWE3 bacterium RBG_16_37_10</name>
    <dbReference type="NCBI Taxonomy" id="1802610"/>
    <lineage>
        <taxon>Bacteria</taxon>
        <taxon>Katanobacteria</taxon>
    </lineage>
</organism>
<dbReference type="PANTHER" id="PTHR30411:SF9">
    <property type="entry name" value="MULTIFUNCTIONAL SER_THR-TRNA DEACYLASE PROXP-Y"/>
    <property type="match status" value="1"/>
</dbReference>
<gene>
    <name evidence="2" type="ORF">A2W32_00275</name>
</gene>
<protein>
    <recommendedName>
        <fullName evidence="1">YbaK/aminoacyl-tRNA synthetase-associated domain-containing protein</fullName>
    </recommendedName>
</protein>
<reference evidence="2 3" key="1">
    <citation type="journal article" date="2016" name="Nat. Commun.">
        <title>Thousands of microbial genomes shed light on interconnected biogeochemical processes in an aquifer system.</title>
        <authorList>
            <person name="Anantharaman K."/>
            <person name="Brown C.T."/>
            <person name="Hug L.A."/>
            <person name="Sharon I."/>
            <person name="Castelle C.J."/>
            <person name="Probst A.J."/>
            <person name="Thomas B.C."/>
            <person name="Singh A."/>
            <person name="Wilkins M.J."/>
            <person name="Karaoz U."/>
            <person name="Brodie E.L."/>
            <person name="Williams K.H."/>
            <person name="Hubbard S.S."/>
            <person name="Banfield J.F."/>
        </authorList>
    </citation>
    <scope>NUCLEOTIDE SEQUENCE [LARGE SCALE GENOMIC DNA]</scope>
</reference>
<dbReference type="AlphaFoldDB" id="A0A1F4UUF4"/>
<dbReference type="SUPFAM" id="SSF55826">
    <property type="entry name" value="YbaK/ProRS associated domain"/>
    <property type="match status" value="1"/>
</dbReference>
<dbReference type="STRING" id="1802610.A2W32_00275"/>
<dbReference type="Gene3D" id="3.90.960.10">
    <property type="entry name" value="YbaK/aminoacyl-tRNA synthetase-associated domain"/>
    <property type="match status" value="1"/>
</dbReference>
<dbReference type="Pfam" id="PF04073">
    <property type="entry name" value="tRNA_edit"/>
    <property type="match status" value="1"/>
</dbReference>
<name>A0A1F4UUF4_UNCKA</name>
<comment type="caution">
    <text evidence="2">The sequence shown here is derived from an EMBL/GenBank/DDBJ whole genome shotgun (WGS) entry which is preliminary data.</text>
</comment>
<accession>A0A1F4UUF4</accession>
<dbReference type="InterPro" id="IPR007214">
    <property type="entry name" value="YbaK/aa-tRNA-synth-assoc-dom"/>
</dbReference>
<dbReference type="GO" id="GO:0002161">
    <property type="term" value="F:aminoacyl-tRNA deacylase activity"/>
    <property type="evidence" value="ECO:0007669"/>
    <property type="project" value="InterPro"/>
</dbReference>
<dbReference type="PANTHER" id="PTHR30411">
    <property type="entry name" value="CYTOPLASMIC PROTEIN"/>
    <property type="match status" value="1"/>
</dbReference>
<dbReference type="EMBL" id="MEUT01000066">
    <property type="protein sequence ID" value="OGC48588.1"/>
    <property type="molecule type" value="Genomic_DNA"/>
</dbReference>
<dbReference type="InterPro" id="IPR036754">
    <property type="entry name" value="YbaK/aa-tRNA-synt-asso_dom_sf"/>
</dbReference>
<evidence type="ECO:0000313" key="3">
    <source>
        <dbReference type="Proteomes" id="UP000177371"/>
    </source>
</evidence>
<dbReference type="Proteomes" id="UP000177371">
    <property type="component" value="Unassembled WGS sequence"/>
</dbReference>
<evidence type="ECO:0000313" key="2">
    <source>
        <dbReference type="EMBL" id="OGC48588.1"/>
    </source>
</evidence>
<evidence type="ECO:0000259" key="1">
    <source>
        <dbReference type="Pfam" id="PF04073"/>
    </source>
</evidence>